<dbReference type="PANTHER" id="PTHR24074">
    <property type="entry name" value="CO-CHAPERONE PROTEIN DJLA"/>
    <property type="match status" value="1"/>
</dbReference>
<dbReference type="InterPro" id="IPR036869">
    <property type="entry name" value="J_dom_sf"/>
</dbReference>
<gene>
    <name evidence="2" type="ORF">P153DRAFT_303279</name>
</gene>
<accession>A0A6A5ZYT8</accession>
<dbReference type="AlphaFoldDB" id="A0A6A5ZYT8"/>
<dbReference type="Proteomes" id="UP000799771">
    <property type="component" value="Unassembled WGS sequence"/>
</dbReference>
<dbReference type="PROSITE" id="PS50076">
    <property type="entry name" value="DNAJ_2"/>
    <property type="match status" value="1"/>
</dbReference>
<dbReference type="InterPro" id="IPR001623">
    <property type="entry name" value="DnaJ_domain"/>
</dbReference>
<dbReference type="EMBL" id="ML977521">
    <property type="protein sequence ID" value="KAF2124043.1"/>
    <property type="molecule type" value="Genomic_DNA"/>
</dbReference>
<reference evidence="2" key="1">
    <citation type="journal article" date="2020" name="Stud. Mycol.">
        <title>101 Dothideomycetes genomes: a test case for predicting lifestyles and emergence of pathogens.</title>
        <authorList>
            <person name="Haridas S."/>
            <person name="Albert R."/>
            <person name="Binder M."/>
            <person name="Bloem J."/>
            <person name="Labutti K."/>
            <person name="Salamov A."/>
            <person name="Andreopoulos B."/>
            <person name="Baker S."/>
            <person name="Barry K."/>
            <person name="Bills G."/>
            <person name="Bluhm B."/>
            <person name="Cannon C."/>
            <person name="Castanera R."/>
            <person name="Culley D."/>
            <person name="Daum C."/>
            <person name="Ezra D."/>
            <person name="Gonzalez J."/>
            <person name="Henrissat B."/>
            <person name="Kuo A."/>
            <person name="Liang C."/>
            <person name="Lipzen A."/>
            <person name="Lutzoni F."/>
            <person name="Magnuson J."/>
            <person name="Mondo S."/>
            <person name="Nolan M."/>
            <person name="Ohm R."/>
            <person name="Pangilinan J."/>
            <person name="Park H.-J."/>
            <person name="Ramirez L."/>
            <person name="Alfaro M."/>
            <person name="Sun H."/>
            <person name="Tritt A."/>
            <person name="Yoshinaga Y."/>
            <person name="Zwiers L.-H."/>
            <person name="Turgeon B."/>
            <person name="Goodwin S."/>
            <person name="Spatafora J."/>
            <person name="Crous P."/>
            <person name="Grigoriev I."/>
        </authorList>
    </citation>
    <scope>NUCLEOTIDE SEQUENCE</scope>
    <source>
        <strain evidence="2">CBS 119687</strain>
    </source>
</reference>
<evidence type="ECO:0000313" key="2">
    <source>
        <dbReference type="EMBL" id="KAF2124043.1"/>
    </source>
</evidence>
<dbReference type="OrthoDB" id="10250354at2759"/>
<dbReference type="RefSeq" id="XP_033518436.1">
    <property type="nucleotide sequence ID" value="XM_033664503.1"/>
</dbReference>
<dbReference type="InterPro" id="IPR050817">
    <property type="entry name" value="DjlA_DnaK_co-chaperone"/>
</dbReference>
<dbReference type="SMART" id="SM00271">
    <property type="entry name" value="DnaJ"/>
    <property type="match status" value="1"/>
</dbReference>
<proteinExistence type="predicted"/>
<sequence length="72" mass="8405">MTTLPPDPYLALGLPRDVDQAKIKSAYRKLVLKCHPDKVSDPLMREDKIDEFRKVQQAYEIIGDEDKRARYD</sequence>
<keyword evidence="2" id="KW-0346">Stress response</keyword>
<keyword evidence="3" id="KW-1185">Reference proteome</keyword>
<dbReference type="CDD" id="cd06257">
    <property type="entry name" value="DnaJ"/>
    <property type="match status" value="1"/>
</dbReference>
<dbReference type="Pfam" id="PF00226">
    <property type="entry name" value="DnaJ"/>
    <property type="match status" value="1"/>
</dbReference>
<dbReference type="Gene3D" id="1.10.287.110">
    <property type="entry name" value="DnaJ domain"/>
    <property type="match status" value="1"/>
</dbReference>
<feature type="non-terminal residue" evidence="2">
    <location>
        <position position="72"/>
    </location>
</feature>
<evidence type="ECO:0000313" key="3">
    <source>
        <dbReference type="Proteomes" id="UP000799771"/>
    </source>
</evidence>
<dbReference type="SUPFAM" id="SSF46565">
    <property type="entry name" value="Chaperone J-domain"/>
    <property type="match status" value="1"/>
</dbReference>
<name>A0A6A5ZYT8_9PLEO</name>
<evidence type="ECO:0000259" key="1">
    <source>
        <dbReference type="PROSITE" id="PS50076"/>
    </source>
</evidence>
<organism evidence="2 3">
    <name type="scientific">Dothidotthia symphoricarpi CBS 119687</name>
    <dbReference type="NCBI Taxonomy" id="1392245"/>
    <lineage>
        <taxon>Eukaryota</taxon>
        <taxon>Fungi</taxon>
        <taxon>Dikarya</taxon>
        <taxon>Ascomycota</taxon>
        <taxon>Pezizomycotina</taxon>
        <taxon>Dothideomycetes</taxon>
        <taxon>Pleosporomycetidae</taxon>
        <taxon>Pleosporales</taxon>
        <taxon>Dothidotthiaceae</taxon>
        <taxon>Dothidotthia</taxon>
    </lineage>
</organism>
<dbReference type="GeneID" id="54404935"/>
<protein>
    <submittedName>
        <fullName evidence="2">Heat shock protein DnaJ</fullName>
    </submittedName>
</protein>
<dbReference type="PRINTS" id="PR00625">
    <property type="entry name" value="JDOMAIN"/>
</dbReference>
<feature type="domain" description="J" evidence="1">
    <location>
        <begin position="7"/>
        <end position="72"/>
    </location>
</feature>